<reference evidence="3" key="1">
    <citation type="journal article" date="2014" name="Science">
        <title>The coffee genome provides insight into the convergent evolution of caffeine biosynthesis.</title>
        <authorList>
            <person name="Denoeud F."/>
            <person name="Carretero-Paulet L."/>
            <person name="Dereeper A."/>
            <person name="Droc G."/>
            <person name="Guyot R."/>
            <person name="Pietrella M."/>
            <person name="Zheng C."/>
            <person name="Alberti A."/>
            <person name="Anthony F."/>
            <person name="Aprea G."/>
            <person name="Aury J.M."/>
            <person name="Bento P."/>
            <person name="Bernard M."/>
            <person name="Bocs S."/>
            <person name="Campa C."/>
            <person name="Cenci A."/>
            <person name="Combes M.C."/>
            <person name="Crouzillat D."/>
            <person name="Da Silva C."/>
            <person name="Daddiego L."/>
            <person name="De Bellis F."/>
            <person name="Dussert S."/>
            <person name="Garsmeur O."/>
            <person name="Gayraud T."/>
            <person name="Guignon V."/>
            <person name="Jahn K."/>
            <person name="Jamilloux V."/>
            <person name="Joet T."/>
            <person name="Labadie K."/>
            <person name="Lan T."/>
            <person name="Leclercq J."/>
            <person name="Lepelley M."/>
            <person name="Leroy T."/>
            <person name="Li L.T."/>
            <person name="Librado P."/>
            <person name="Lopez L."/>
            <person name="Munoz A."/>
            <person name="Noel B."/>
            <person name="Pallavicini A."/>
            <person name="Perrotta G."/>
            <person name="Poncet V."/>
            <person name="Pot D."/>
            <person name="Priyono X."/>
            <person name="Rigoreau M."/>
            <person name="Rouard M."/>
            <person name="Rozas J."/>
            <person name="Tranchant-Dubreuil C."/>
            <person name="VanBuren R."/>
            <person name="Zhang Q."/>
            <person name="Andrade A.C."/>
            <person name="Argout X."/>
            <person name="Bertrand B."/>
            <person name="de Kochko A."/>
            <person name="Graziosi G."/>
            <person name="Henry R.J."/>
            <person name="Jayarama X."/>
            <person name="Ming R."/>
            <person name="Nagai C."/>
            <person name="Rounsley S."/>
            <person name="Sankoff D."/>
            <person name="Giuliano G."/>
            <person name="Albert V.A."/>
            <person name="Wincker P."/>
            <person name="Lashermes P."/>
        </authorList>
    </citation>
    <scope>NUCLEOTIDE SEQUENCE [LARGE SCALE GENOMIC DNA]</scope>
    <source>
        <strain evidence="3">cv. DH200-94</strain>
    </source>
</reference>
<dbReference type="Gramene" id="CDP02867">
    <property type="protein sequence ID" value="CDP02867"/>
    <property type="gene ID" value="GSCOC_T00041267001"/>
</dbReference>
<organism evidence="2 3">
    <name type="scientific">Coffea canephora</name>
    <name type="common">Robusta coffee</name>
    <dbReference type="NCBI Taxonomy" id="49390"/>
    <lineage>
        <taxon>Eukaryota</taxon>
        <taxon>Viridiplantae</taxon>
        <taxon>Streptophyta</taxon>
        <taxon>Embryophyta</taxon>
        <taxon>Tracheophyta</taxon>
        <taxon>Spermatophyta</taxon>
        <taxon>Magnoliopsida</taxon>
        <taxon>eudicotyledons</taxon>
        <taxon>Gunneridae</taxon>
        <taxon>Pentapetalae</taxon>
        <taxon>asterids</taxon>
        <taxon>lamiids</taxon>
        <taxon>Gentianales</taxon>
        <taxon>Rubiaceae</taxon>
        <taxon>Ixoroideae</taxon>
        <taxon>Gardenieae complex</taxon>
        <taxon>Bertiereae - Coffeeae clade</taxon>
        <taxon>Coffeeae</taxon>
        <taxon>Coffea</taxon>
    </lineage>
</organism>
<feature type="compositionally biased region" description="Polar residues" evidence="1">
    <location>
        <begin position="36"/>
        <end position="51"/>
    </location>
</feature>
<gene>
    <name evidence="2" type="ORF">GSCOC_T00041267001</name>
</gene>
<evidence type="ECO:0000313" key="3">
    <source>
        <dbReference type="Proteomes" id="UP000295252"/>
    </source>
</evidence>
<dbReference type="OMA" id="NLEWNLH"/>
<protein>
    <submittedName>
        <fullName evidence="2">Uncharacterized protein</fullName>
    </submittedName>
</protein>
<feature type="compositionally biased region" description="Basic and acidic residues" evidence="1">
    <location>
        <begin position="52"/>
        <end position="68"/>
    </location>
</feature>
<sequence length="103" mass="11922">MHLWPSMRLRDSFKIVYLKKLELNLHRMNLEKKQQRQQQHSPSGTSSSNNANDDHRQKLLDDNSEDRPTKGEKLIAICGELLLIFSCCYCCFCCGACVEDEES</sequence>
<accession>A0A068U3H2</accession>
<dbReference type="PhylomeDB" id="A0A068U3H2"/>
<feature type="region of interest" description="Disordered" evidence="1">
    <location>
        <begin position="29"/>
        <end position="68"/>
    </location>
</feature>
<dbReference type="PANTHER" id="PTHR37263">
    <property type="entry name" value="EXPRESSED PROTEIN"/>
    <property type="match status" value="1"/>
</dbReference>
<dbReference type="InParanoid" id="A0A068U3H2"/>
<dbReference type="PANTHER" id="PTHR37263:SF2">
    <property type="entry name" value="EXPRESSED PROTEIN"/>
    <property type="match status" value="1"/>
</dbReference>
<evidence type="ECO:0000313" key="2">
    <source>
        <dbReference type="EMBL" id="CDP02867.1"/>
    </source>
</evidence>
<name>A0A068U3H2_COFCA</name>
<dbReference type="EMBL" id="HG739093">
    <property type="protein sequence ID" value="CDP02867.1"/>
    <property type="molecule type" value="Genomic_DNA"/>
</dbReference>
<evidence type="ECO:0000256" key="1">
    <source>
        <dbReference type="SAM" id="MobiDB-lite"/>
    </source>
</evidence>
<keyword evidence="3" id="KW-1185">Reference proteome</keyword>
<proteinExistence type="predicted"/>
<dbReference type="FunCoup" id="A0A068U3H2">
    <property type="interactions" value="45"/>
</dbReference>
<dbReference type="AlphaFoldDB" id="A0A068U3H2"/>
<dbReference type="Proteomes" id="UP000295252">
    <property type="component" value="Chromosome VIII"/>
</dbReference>
<dbReference type="OrthoDB" id="1927320at2759"/>